<keyword evidence="4" id="KW-0067">ATP-binding</keyword>
<dbReference type="SUPFAM" id="SSF54211">
    <property type="entry name" value="Ribosomal protein S5 domain 2-like"/>
    <property type="match status" value="1"/>
</dbReference>
<dbReference type="PRINTS" id="PR00960">
    <property type="entry name" value="LMBPPROTEIN"/>
</dbReference>
<dbReference type="Pfam" id="PF00288">
    <property type="entry name" value="GHMP_kinases_N"/>
    <property type="match status" value="1"/>
</dbReference>
<feature type="domain" description="GHMP kinase N-terminal" evidence="6">
    <location>
        <begin position="73"/>
        <end position="155"/>
    </location>
</feature>
<dbReference type="Pfam" id="PF08544">
    <property type="entry name" value="GHMP_kinases_C"/>
    <property type="match status" value="1"/>
</dbReference>
<proteinExistence type="inferred from homology"/>
<dbReference type="GO" id="GO:0005524">
    <property type="term" value="F:ATP binding"/>
    <property type="evidence" value="ECO:0007669"/>
    <property type="project" value="UniProtKB-KW"/>
</dbReference>
<dbReference type="AlphaFoldDB" id="A0A2M7ULQ2"/>
<dbReference type="InterPro" id="IPR014606">
    <property type="entry name" value="Heptose_7-P_kinase"/>
</dbReference>
<dbReference type="InterPro" id="IPR052203">
    <property type="entry name" value="GHMP_Kinase-Related"/>
</dbReference>
<evidence type="ECO:0000256" key="1">
    <source>
        <dbReference type="ARBA" id="ARBA00022679"/>
    </source>
</evidence>
<name>A0A2M7ULQ2_9BACT</name>
<dbReference type="EMBL" id="PFOG01000009">
    <property type="protein sequence ID" value="PIZ72543.1"/>
    <property type="molecule type" value="Genomic_DNA"/>
</dbReference>
<accession>A0A2M7ULQ2</accession>
<evidence type="ECO:0000313" key="8">
    <source>
        <dbReference type="EMBL" id="PIZ72543.1"/>
    </source>
</evidence>
<evidence type="ECO:0000256" key="5">
    <source>
        <dbReference type="ARBA" id="ARBA00038121"/>
    </source>
</evidence>
<dbReference type="PANTHER" id="PTHR32463">
    <property type="entry name" value="L-FUCOSE KINASE"/>
    <property type="match status" value="1"/>
</dbReference>
<evidence type="ECO:0000256" key="4">
    <source>
        <dbReference type="ARBA" id="ARBA00022840"/>
    </source>
</evidence>
<dbReference type="Proteomes" id="UP000229805">
    <property type="component" value="Unassembled WGS sequence"/>
</dbReference>
<comment type="similarity">
    <text evidence="5">Belongs to the GHMP kinase family.</text>
</comment>
<dbReference type="Gene3D" id="3.30.230.120">
    <property type="match status" value="1"/>
</dbReference>
<evidence type="ECO:0000256" key="3">
    <source>
        <dbReference type="ARBA" id="ARBA00022777"/>
    </source>
</evidence>
<feature type="domain" description="GHMP kinase C-terminal" evidence="7">
    <location>
        <begin position="230"/>
        <end position="304"/>
    </location>
</feature>
<dbReference type="InterPro" id="IPR001174">
    <property type="entry name" value="HddA/FKP"/>
</dbReference>
<dbReference type="InterPro" id="IPR006204">
    <property type="entry name" value="GHMP_kinase_N_dom"/>
</dbReference>
<dbReference type="PIRSF" id="PIRSF036406">
    <property type="entry name" value="Hept_kin"/>
    <property type="match status" value="1"/>
</dbReference>
<dbReference type="InterPro" id="IPR013750">
    <property type="entry name" value="GHMP_kinase_C_dom"/>
</dbReference>
<gene>
    <name evidence="8" type="ORF">COY11_00190</name>
</gene>
<protein>
    <submittedName>
        <fullName evidence="8">GHMP kinase</fullName>
    </submittedName>
</protein>
<sequence>MIISKTPLRISFVGGGTDLEAFYRHTPGMVVSTAIDKYIYICVKKHFDGGSFLLKYSEIEEGTDINKIKNDLIREAMRHTGVVGVEIVSMSDVPVTGVGLGSSSSFIVGLLNALYAHKGEYKSPEELAKDACKIEIEILGKPIGKQDQYIAAYGGLRSLAFHKSEKVVSKIIPMEEGQKKELDSNLLLFFTGKTRQADTILKKQRANTGKKLDPLERMRNMAKKMGERLSNNRLDQFGELLHENWLEKKQLAGGITDPNIDMLYQKAIDAGALGGKICGAGGGGFFLFYCLKEKQNAVRDALSELEEMTFNFEPTGSKIIHNTF</sequence>
<dbReference type="GO" id="GO:0050201">
    <property type="term" value="F:fucokinase activity"/>
    <property type="evidence" value="ECO:0007669"/>
    <property type="project" value="TreeGrafter"/>
</dbReference>
<organism evidence="8 9">
    <name type="scientific">Candidatus Portnoybacteria bacterium CG_4_10_14_0_2_um_filter_44_20</name>
    <dbReference type="NCBI Taxonomy" id="1974799"/>
    <lineage>
        <taxon>Bacteria</taxon>
        <taxon>Candidatus Portnoyibacteriota</taxon>
    </lineage>
</organism>
<keyword evidence="1" id="KW-0808">Transferase</keyword>
<dbReference type="InterPro" id="IPR020568">
    <property type="entry name" value="Ribosomal_Su5_D2-typ_SF"/>
</dbReference>
<keyword evidence="3 8" id="KW-0418">Kinase</keyword>
<evidence type="ECO:0000256" key="2">
    <source>
        <dbReference type="ARBA" id="ARBA00022741"/>
    </source>
</evidence>
<keyword evidence="2" id="KW-0547">Nucleotide-binding</keyword>
<evidence type="ECO:0000313" key="9">
    <source>
        <dbReference type="Proteomes" id="UP000229805"/>
    </source>
</evidence>
<comment type="caution">
    <text evidence="8">The sequence shown here is derived from an EMBL/GenBank/DDBJ whole genome shotgun (WGS) entry which is preliminary data.</text>
</comment>
<dbReference type="SUPFAM" id="SSF55060">
    <property type="entry name" value="GHMP Kinase, C-terminal domain"/>
    <property type="match status" value="1"/>
</dbReference>
<evidence type="ECO:0000259" key="6">
    <source>
        <dbReference type="Pfam" id="PF00288"/>
    </source>
</evidence>
<evidence type="ECO:0000259" key="7">
    <source>
        <dbReference type="Pfam" id="PF08544"/>
    </source>
</evidence>
<reference evidence="9" key="1">
    <citation type="submission" date="2017-09" db="EMBL/GenBank/DDBJ databases">
        <title>Depth-based differentiation of microbial function through sediment-hosted aquifers and enrichment of novel symbionts in the deep terrestrial subsurface.</title>
        <authorList>
            <person name="Probst A.J."/>
            <person name="Ladd B."/>
            <person name="Jarett J.K."/>
            <person name="Geller-Mcgrath D.E."/>
            <person name="Sieber C.M.K."/>
            <person name="Emerson J.B."/>
            <person name="Anantharaman K."/>
            <person name="Thomas B.C."/>
            <person name="Malmstrom R."/>
            <person name="Stieglmeier M."/>
            <person name="Klingl A."/>
            <person name="Woyke T."/>
            <person name="Ryan C.M."/>
            <person name="Banfield J.F."/>
        </authorList>
    </citation>
    <scope>NUCLEOTIDE SEQUENCE [LARGE SCALE GENOMIC DNA]</scope>
</reference>
<dbReference type="InterPro" id="IPR036554">
    <property type="entry name" value="GHMP_kinase_C_sf"/>
</dbReference>
<dbReference type="PANTHER" id="PTHR32463:SF0">
    <property type="entry name" value="L-FUCOSE KINASE"/>
    <property type="match status" value="1"/>
</dbReference>
<dbReference type="GO" id="GO:0042352">
    <property type="term" value="P:GDP-L-fucose salvage"/>
    <property type="evidence" value="ECO:0007669"/>
    <property type="project" value="TreeGrafter"/>
</dbReference>